<dbReference type="Pfam" id="PF05982">
    <property type="entry name" value="Sbt_1"/>
    <property type="match status" value="1"/>
</dbReference>
<keyword evidence="1" id="KW-0812">Transmembrane</keyword>
<dbReference type="EMBL" id="JAAKYA010000095">
    <property type="protein sequence ID" value="NGO40493.1"/>
    <property type="molecule type" value="Genomic_DNA"/>
</dbReference>
<feature type="transmembrane region" description="Helical" evidence="1">
    <location>
        <begin position="12"/>
        <end position="30"/>
    </location>
</feature>
<keyword evidence="1" id="KW-1133">Transmembrane helix</keyword>
<evidence type="ECO:0000256" key="1">
    <source>
        <dbReference type="SAM" id="Phobius"/>
    </source>
</evidence>
<proteinExistence type="predicted"/>
<dbReference type="PANTHER" id="PTHR40400:SF1">
    <property type="entry name" value="SLR1512 PROTEIN"/>
    <property type="match status" value="1"/>
</dbReference>
<evidence type="ECO:0000313" key="3">
    <source>
        <dbReference type="Proteomes" id="UP000477311"/>
    </source>
</evidence>
<accession>A0A6M1RSB1</accession>
<name>A0A6M1RSB1_9BACT</name>
<feature type="transmembrane region" description="Helical" evidence="1">
    <location>
        <begin position="203"/>
        <end position="223"/>
    </location>
</feature>
<dbReference type="Proteomes" id="UP000477311">
    <property type="component" value="Unassembled WGS sequence"/>
</dbReference>
<feature type="transmembrane region" description="Helical" evidence="1">
    <location>
        <begin position="235"/>
        <end position="256"/>
    </location>
</feature>
<evidence type="ECO:0000313" key="2">
    <source>
        <dbReference type="EMBL" id="NGO40493.1"/>
    </source>
</evidence>
<feature type="transmembrane region" description="Helical" evidence="1">
    <location>
        <begin position="295"/>
        <end position="317"/>
    </location>
</feature>
<dbReference type="RefSeq" id="WP_165109135.1">
    <property type="nucleotide sequence ID" value="NZ_JAAKYA010000095.1"/>
</dbReference>
<dbReference type="PANTHER" id="PTHR40400">
    <property type="entry name" value="SLR1512 PROTEIN"/>
    <property type="match status" value="1"/>
</dbReference>
<organism evidence="2 3">
    <name type="scientific">Limisphaera ngatamarikiensis</name>
    <dbReference type="NCBI Taxonomy" id="1324935"/>
    <lineage>
        <taxon>Bacteria</taxon>
        <taxon>Pseudomonadati</taxon>
        <taxon>Verrucomicrobiota</taxon>
        <taxon>Verrucomicrobiia</taxon>
        <taxon>Limisphaerales</taxon>
        <taxon>Limisphaeraceae</taxon>
        <taxon>Limisphaera</taxon>
    </lineage>
</organism>
<dbReference type="InterPro" id="IPR010293">
    <property type="entry name" value="Sbt_1"/>
</dbReference>
<keyword evidence="1" id="KW-0472">Membrane</keyword>
<feature type="transmembrane region" description="Helical" evidence="1">
    <location>
        <begin position="100"/>
        <end position="121"/>
    </location>
</feature>
<feature type="transmembrane region" description="Helical" evidence="1">
    <location>
        <begin position="173"/>
        <end position="191"/>
    </location>
</feature>
<comment type="caution">
    <text evidence="2">The sequence shown here is derived from an EMBL/GenBank/DDBJ whole genome shotgun (WGS) entry which is preliminary data.</text>
</comment>
<protein>
    <submittedName>
        <fullName evidence="2">Sodium-dependent bicarbonate transport family permease</fullName>
    </submittedName>
</protein>
<feature type="transmembrane region" description="Helical" evidence="1">
    <location>
        <begin position="67"/>
        <end position="88"/>
    </location>
</feature>
<gene>
    <name evidence="2" type="ORF">G4L39_13980</name>
</gene>
<keyword evidence="3" id="KW-1185">Reference proteome</keyword>
<feature type="transmembrane region" description="Helical" evidence="1">
    <location>
        <begin position="133"/>
        <end position="153"/>
    </location>
</feature>
<feature type="transmembrane region" description="Helical" evidence="1">
    <location>
        <begin position="262"/>
        <end position="283"/>
    </location>
</feature>
<dbReference type="AlphaFoldDB" id="A0A6M1RSB1"/>
<feature type="transmembrane region" description="Helical" evidence="1">
    <location>
        <begin position="42"/>
        <end position="61"/>
    </location>
</feature>
<sequence length="328" mass="35098">MEFWESVRLNLGSPPILFFALGVLSVLMRADLRLPEPIYVGLSTYLLMAIGFKGGVALAEAGLARVWLPGLGAVVLGAVIPLWCYALLRWGLKFSAVDAAAIGAHYGSVSAVTFVTALQYLRGLGASYEPYASAFLAVMESPAIVVGVVLGRWSVRRGGLTWREWRQLAHEALLGRSVFLLMGSLLVGMLSGKRGLEMTEGFLVTPFQGVLALFLFEMGMVAARRLGDLRRVGPALVLFALGMPLVHALIGFWVGYGTGLSAGGAYLMAVLAASASYIAAPAAMRLALPEANPTLYLTASLAVTFPFNVTLGLPLYAQMVRWFLGHFP</sequence>
<reference evidence="2 3" key="1">
    <citation type="submission" date="2020-02" db="EMBL/GenBank/DDBJ databases">
        <title>Draft genome sequence of Limisphaera ngatamarikiensis NGM72.4T, a thermophilic Verrucomicrobia grouped in subdivision 3.</title>
        <authorList>
            <person name="Carere C.R."/>
            <person name="Steen J."/>
            <person name="Hugenholtz P."/>
            <person name="Stott M.B."/>
        </authorList>
    </citation>
    <scope>NUCLEOTIDE SEQUENCE [LARGE SCALE GENOMIC DNA]</scope>
    <source>
        <strain evidence="2 3">NGM72.4</strain>
    </source>
</reference>